<evidence type="ECO:0000256" key="2">
    <source>
        <dbReference type="ARBA" id="ARBA00022481"/>
    </source>
</evidence>
<keyword evidence="3" id="KW-0597">Phosphoprotein</keyword>
<feature type="compositionally biased region" description="Acidic residues" evidence="5">
    <location>
        <begin position="50"/>
        <end position="62"/>
    </location>
</feature>
<organism evidence="7 8">
    <name type="scientific">Chunga burmeisteri</name>
    <name type="common">Black-legged seriema</name>
    <dbReference type="NCBI Taxonomy" id="1352770"/>
    <lineage>
        <taxon>Eukaryota</taxon>
        <taxon>Metazoa</taxon>
        <taxon>Chordata</taxon>
        <taxon>Craniata</taxon>
        <taxon>Vertebrata</taxon>
        <taxon>Euteleostomi</taxon>
        <taxon>Archelosauria</taxon>
        <taxon>Archosauria</taxon>
        <taxon>Dinosauria</taxon>
        <taxon>Saurischia</taxon>
        <taxon>Theropoda</taxon>
        <taxon>Coelurosauria</taxon>
        <taxon>Aves</taxon>
        <taxon>Neognathae</taxon>
        <taxon>Neoaves</taxon>
        <taxon>Telluraves</taxon>
        <taxon>Australaves</taxon>
        <taxon>Cariamiformes</taxon>
        <taxon>Cariamidae</taxon>
        <taxon>Chunga</taxon>
    </lineage>
</organism>
<feature type="domain" description="B30.2/SPRY" evidence="6">
    <location>
        <begin position="44"/>
        <end position="243"/>
    </location>
</feature>
<keyword evidence="2" id="KW-0488">Methylation</keyword>
<dbReference type="Pfam" id="PF13671">
    <property type="entry name" value="AAA_33"/>
    <property type="match status" value="1"/>
</dbReference>
<protein>
    <submittedName>
        <fullName evidence="7">HNRL2 protein</fullName>
    </submittedName>
</protein>
<dbReference type="Gene3D" id="3.40.50.300">
    <property type="entry name" value="P-loop containing nucleotide triphosphate hydrolases"/>
    <property type="match status" value="1"/>
</dbReference>
<dbReference type="SUPFAM" id="SSF52540">
    <property type="entry name" value="P-loop containing nucleoside triphosphate hydrolases"/>
    <property type="match status" value="1"/>
</dbReference>
<dbReference type="InterPro" id="IPR027417">
    <property type="entry name" value="P-loop_NTPase"/>
</dbReference>
<dbReference type="OrthoDB" id="445357at2759"/>
<dbReference type="Proteomes" id="UP000541181">
    <property type="component" value="Unassembled WGS sequence"/>
</dbReference>
<dbReference type="Gene3D" id="2.60.120.920">
    <property type="match status" value="1"/>
</dbReference>
<dbReference type="GO" id="GO:0003723">
    <property type="term" value="F:RNA binding"/>
    <property type="evidence" value="ECO:0007669"/>
    <property type="project" value="TreeGrafter"/>
</dbReference>
<dbReference type="PANTHER" id="PTHR12381:SF66">
    <property type="entry name" value="HETEROGENEOUS NUCLEAR RIBONUCLEOPROTEIN U-LIKE PROTEIN 2"/>
    <property type="match status" value="1"/>
</dbReference>
<feature type="non-terminal residue" evidence="7">
    <location>
        <position position="1"/>
    </location>
</feature>
<keyword evidence="4" id="KW-0539">Nucleus</keyword>
<evidence type="ECO:0000256" key="1">
    <source>
        <dbReference type="ARBA" id="ARBA00004123"/>
    </source>
</evidence>
<accession>A0A7K5H6T8</accession>
<evidence type="ECO:0000259" key="6">
    <source>
        <dbReference type="PROSITE" id="PS50188"/>
    </source>
</evidence>
<dbReference type="GO" id="GO:0000380">
    <property type="term" value="P:alternative mRNA splicing, via spliceosome"/>
    <property type="evidence" value="ECO:0007669"/>
    <property type="project" value="TreeGrafter"/>
</dbReference>
<dbReference type="InterPro" id="IPR035778">
    <property type="entry name" value="SPRY_hnRNP_U"/>
</dbReference>
<dbReference type="AlphaFoldDB" id="A0A7K5H6T8"/>
<dbReference type="EMBL" id="VZRC01001943">
    <property type="protein sequence ID" value="NWS65070.1"/>
    <property type="molecule type" value="Genomic_DNA"/>
</dbReference>
<comment type="subcellular location">
    <subcellularLocation>
        <location evidence="1">Nucleus</location>
    </subcellularLocation>
</comment>
<dbReference type="FunFam" id="2.60.120.920:FF:000006">
    <property type="entry name" value="heterogeneous nuclear ribonucleoprotein U isoform X1"/>
    <property type="match status" value="1"/>
</dbReference>
<sequence>DEDDKSKPAGSDGERRGVKRQRDEKDEHGRAYYEFREEAYNSRSKSPPPPEEEPREGEDDETVVILDTYTSDLHFKASKDRYGGQPLFFEKFPSLWAGARSTHGVTKGKICFEAKVRILREGGDTTHDDGGFAGIFRPRRGGYPGARIPGREDEFSYGYDGRGLKVENGRFEEFGQTFGENDVIGCFANFEGEELVELSFSKNGEAVGTAFQIGKGSLADRALLPHVLCKNCVVELNFGQKEEPFFPVPEDFVFIHAVPVEDRVRTPLPPKTTEECEVLLMVGLPGSGKTQWAQNHSQENREKRYNILGTETVLHQMRAKGPEVEELDAKSRDQLIQQAAQCLSKLVQIAPRAKRNFILDQCNVYNSGQRRKLLAFKGFSRKVVVIVPTEDDWKKRLELRKEAEGEDVPESVMLEMK</sequence>
<evidence type="ECO:0000313" key="7">
    <source>
        <dbReference type="EMBL" id="NWS65070.1"/>
    </source>
</evidence>
<evidence type="ECO:0000256" key="5">
    <source>
        <dbReference type="SAM" id="MobiDB-lite"/>
    </source>
</evidence>
<evidence type="ECO:0000256" key="3">
    <source>
        <dbReference type="ARBA" id="ARBA00022553"/>
    </source>
</evidence>
<dbReference type="SMART" id="SM00449">
    <property type="entry name" value="SPRY"/>
    <property type="match status" value="1"/>
</dbReference>
<feature type="non-terminal residue" evidence="7">
    <location>
        <position position="417"/>
    </location>
</feature>
<gene>
    <name evidence="7" type="primary">Hnrnpul2</name>
    <name evidence="7" type="ORF">CHUBUR_R15298</name>
</gene>
<dbReference type="InterPro" id="IPR043136">
    <property type="entry name" value="B30.2/SPRY_sf"/>
</dbReference>
<reference evidence="7 8" key="1">
    <citation type="submission" date="2019-09" db="EMBL/GenBank/DDBJ databases">
        <title>Bird 10,000 Genomes (B10K) Project - Family phase.</title>
        <authorList>
            <person name="Zhang G."/>
        </authorList>
    </citation>
    <scope>NUCLEOTIDE SEQUENCE [LARGE SCALE GENOMIC DNA]</scope>
    <source>
        <strain evidence="7">B10K-CU-031-22</strain>
    </source>
</reference>
<dbReference type="PROSITE" id="PS50188">
    <property type="entry name" value="B302_SPRY"/>
    <property type="match status" value="1"/>
</dbReference>
<dbReference type="SUPFAM" id="SSF49899">
    <property type="entry name" value="Concanavalin A-like lectins/glucanases"/>
    <property type="match status" value="1"/>
</dbReference>
<dbReference type="CDD" id="cd12884">
    <property type="entry name" value="SPRY_hnRNP"/>
    <property type="match status" value="1"/>
</dbReference>
<dbReference type="GO" id="GO:0005634">
    <property type="term" value="C:nucleus"/>
    <property type="evidence" value="ECO:0007669"/>
    <property type="project" value="UniProtKB-SubCell"/>
</dbReference>
<keyword evidence="8" id="KW-1185">Reference proteome</keyword>
<dbReference type="InterPro" id="IPR001870">
    <property type="entry name" value="B30.2/SPRY"/>
</dbReference>
<dbReference type="Pfam" id="PF00622">
    <property type="entry name" value="SPRY"/>
    <property type="match status" value="1"/>
</dbReference>
<name>A0A7K5H6T8_9AVES</name>
<feature type="region of interest" description="Disordered" evidence="5">
    <location>
        <begin position="1"/>
        <end position="62"/>
    </location>
</feature>
<proteinExistence type="predicted"/>
<dbReference type="InterPro" id="IPR003877">
    <property type="entry name" value="SPRY_dom"/>
</dbReference>
<comment type="caution">
    <text evidence="7">The sequence shown here is derived from an EMBL/GenBank/DDBJ whole genome shotgun (WGS) entry which is preliminary data.</text>
</comment>
<evidence type="ECO:0000256" key="4">
    <source>
        <dbReference type="ARBA" id="ARBA00023242"/>
    </source>
</evidence>
<dbReference type="InterPro" id="IPR013320">
    <property type="entry name" value="ConA-like_dom_sf"/>
</dbReference>
<evidence type="ECO:0000313" key="8">
    <source>
        <dbReference type="Proteomes" id="UP000541181"/>
    </source>
</evidence>
<dbReference type="PANTHER" id="PTHR12381">
    <property type="entry name" value="HETEROGENEOUS NUCLEAR RIBONUCLEOPROTEIN U FAMILY MEMBER"/>
    <property type="match status" value="1"/>
</dbReference>
<feature type="compositionally biased region" description="Basic and acidic residues" evidence="5">
    <location>
        <begin position="1"/>
        <end position="40"/>
    </location>
</feature>